<dbReference type="Proteomes" id="UP001060215">
    <property type="component" value="Chromosome 7"/>
</dbReference>
<dbReference type="EMBL" id="CM045764">
    <property type="protein sequence ID" value="KAI8008654.1"/>
    <property type="molecule type" value="Genomic_DNA"/>
</dbReference>
<accession>A0ACC0H5S9</accession>
<keyword evidence="2" id="KW-1185">Reference proteome</keyword>
<organism evidence="1 2">
    <name type="scientific">Camellia lanceoleosa</name>
    <dbReference type="NCBI Taxonomy" id="1840588"/>
    <lineage>
        <taxon>Eukaryota</taxon>
        <taxon>Viridiplantae</taxon>
        <taxon>Streptophyta</taxon>
        <taxon>Embryophyta</taxon>
        <taxon>Tracheophyta</taxon>
        <taxon>Spermatophyta</taxon>
        <taxon>Magnoliopsida</taxon>
        <taxon>eudicotyledons</taxon>
        <taxon>Gunneridae</taxon>
        <taxon>Pentapetalae</taxon>
        <taxon>asterids</taxon>
        <taxon>Ericales</taxon>
        <taxon>Theaceae</taxon>
        <taxon>Camellia</taxon>
    </lineage>
</organism>
<keyword evidence="1" id="KW-0808">Transferase</keyword>
<evidence type="ECO:0000313" key="1">
    <source>
        <dbReference type="EMBL" id="KAI8008654.1"/>
    </source>
</evidence>
<evidence type="ECO:0000313" key="2">
    <source>
        <dbReference type="Proteomes" id="UP001060215"/>
    </source>
</evidence>
<keyword evidence="1" id="KW-0418">Kinase</keyword>
<sequence length="481" mass="54316">MAMMFFFFLLFSVFLLLLFQLQAVVLAAGFLGVGGAPQPQPQDSDECAVTRCGDDGPDIRFPFWLKDHQPNHCGYPGFQLSCSPAKNTLLELPFFGTAKVSLINYRDQSLYINDPSDCFLEQLLLNPNHNLSASPFKFSPLYGSQFSLFSCPSSTNQTYPLEWYDTGYAYNSYSPFPITNNCLNSSQGQVVYAVPDDFSILQSLLSCRKLYTITSIHSPLYGSPDFYTNDLRLSWSKPICGSCEEIGKYCRLRRRNNSSSRKHDETECSLGKQATGETKSQVLKGVIPSGLFLLLVVMVTVYLVHRSNKLKKEDQMKIERFLEDYRALKPTRYTYAEIKKITDNFKEKLGQGGYGTVYKGKFSNDVHIAAKILNDVKGNGDDFINEVGTIGRIHHVNVVRLVGYCAAGFKRALVYEYLPNDSLEKFISSNQEKCSLAWERLQGITLGIAKGIEYLHQGCDQRILHFDIKPHNILLDHNLKS</sequence>
<reference evidence="1 2" key="1">
    <citation type="journal article" date="2022" name="Plant J.">
        <title>Chromosome-level genome of Camellia lanceoleosa provides a valuable resource for understanding genome evolution and self-incompatibility.</title>
        <authorList>
            <person name="Gong W."/>
            <person name="Xiao S."/>
            <person name="Wang L."/>
            <person name="Liao Z."/>
            <person name="Chang Y."/>
            <person name="Mo W."/>
            <person name="Hu G."/>
            <person name="Li W."/>
            <person name="Zhao G."/>
            <person name="Zhu H."/>
            <person name="Hu X."/>
            <person name="Ji K."/>
            <person name="Xiang X."/>
            <person name="Song Q."/>
            <person name="Yuan D."/>
            <person name="Jin S."/>
            <person name="Zhang L."/>
        </authorList>
    </citation>
    <scope>NUCLEOTIDE SEQUENCE [LARGE SCALE GENOMIC DNA]</scope>
    <source>
        <strain evidence="1">SQ_2022a</strain>
    </source>
</reference>
<gene>
    <name evidence="1" type="ORF">LOK49_LG07G01860</name>
</gene>
<protein>
    <submittedName>
        <fullName evidence="1">Rust resistance kinase Lr10</fullName>
    </submittedName>
</protein>
<comment type="caution">
    <text evidence="1">The sequence shown here is derived from an EMBL/GenBank/DDBJ whole genome shotgun (WGS) entry which is preliminary data.</text>
</comment>
<name>A0ACC0H5S9_9ERIC</name>
<proteinExistence type="predicted"/>